<keyword evidence="1" id="KW-0732">Signal</keyword>
<accession>A0AB34IJ50</accession>
<reference evidence="3 4" key="1">
    <citation type="journal article" date="2024" name="Science">
        <title>Giant polyketide synthase enzymes in the biosynthesis of giant marine polyether toxins.</title>
        <authorList>
            <person name="Fallon T.R."/>
            <person name="Shende V.V."/>
            <person name="Wierzbicki I.H."/>
            <person name="Pendleton A.L."/>
            <person name="Watervoot N.F."/>
            <person name="Auber R.P."/>
            <person name="Gonzalez D.J."/>
            <person name="Wisecaver J.H."/>
            <person name="Moore B.S."/>
        </authorList>
    </citation>
    <scope>NUCLEOTIDE SEQUENCE [LARGE SCALE GENOMIC DNA]</scope>
    <source>
        <strain evidence="3 4">12B1</strain>
    </source>
</reference>
<dbReference type="EMBL" id="JBGBPQ010000025">
    <property type="protein sequence ID" value="KAL1499430.1"/>
    <property type="molecule type" value="Genomic_DNA"/>
</dbReference>
<evidence type="ECO:0000313" key="3">
    <source>
        <dbReference type="EMBL" id="KAL1499430.1"/>
    </source>
</evidence>
<dbReference type="AlphaFoldDB" id="A0AB34IJ50"/>
<keyword evidence="4" id="KW-1185">Reference proteome</keyword>
<evidence type="ECO:0000313" key="4">
    <source>
        <dbReference type="Proteomes" id="UP001515480"/>
    </source>
</evidence>
<sequence length="377" mass="41632">MHTPLRPCLALLRGSMVCMSALPRSALIATDASVPQGRPLFTFGIIADVQWADHEDGYNFAQTTVRRYRGAFRTLQRAVNWWLSLPHPPLFIANLGDIIDGINAKLGHSSLALDAALGELARLPCPAVNIIGNHELYNFNRTELSRAPWLKHGDREFHSFSPADGWRVVVLDPYQIAMIGHAADDPRHLTAVDLIGQRNPGVAAGEWFARVEGNDKRFVPYNGGLGWEQLQWLRRQLADAAAAGERVIILCHVILHPRACGGGTMLWDFPEALEAIRSEEAGGCVAAVFCGHDHFGRYFCDEYGVHHCTFCSPLNKGDEGNAFGLVRVWNERIEIRGLHMNDLLPEVRRGEPTGRPASTFCEGDAFSGPCETITLPV</sequence>
<dbReference type="GO" id="GO:0047631">
    <property type="term" value="F:ADP-ribose diphosphatase activity"/>
    <property type="evidence" value="ECO:0007669"/>
    <property type="project" value="TreeGrafter"/>
</dbReference>
<dbReference type="InterPro" id="IPR004843">
    <property type="entry name" value="Calcineurin-like_PHP"/>
</dbReference>
<evidence type="ECO:0000259" key="2">
    <source>
        <dbReference type="Pfam" id="PF00149"/>
    </source>
</evidence>
<protein>
    <recommendedName>
        <fullName evidence="2">Calcineurin-like phosphoesterase domain-containing protein</fullName>
    </recommendedName>
</protein>
<feature type="chain" id="PRO_5044301237" description="Calcineurin-like phosphoesterase domain-containing protein" evidence="1">
    <location>
        <begin position="21"/>
        <end position="377"/>
    </location>
</feature>
<dbReference type="GO" id="GO:0008663">
    <property type="term" value="F:2',3'-cyclic-nucleotide 2'-phosphodiesterase activity"/>
    <property type="evidence" value="ECO:0007669"/>
    <property type="project" value="TreeGrafter"/>
</dbReference>
<dbReference type="Proteomes" id="UP001515480">
    <property type="component" value="Unassembled WGS sequence"/>
</dbReference>
<dbReference type="PANTHER" id="PTHR16509:SF1">
    <property type="entry name" value="MANGANESE-DEPENDENT ADP-RIBOSE_CDP-ALCOHOL DIPHOSPHATASE"/>
    <property type="match status" value="1"/>
</dbReference>
<name>A0AB34IJ50_PRYPA</name>
<feature type="domain" description="Calcineurin-like phosphoesterase" evidence="2">
    <location>
        <begin position="42"/>
        <end position="294"/>
    </location>
</feature>
<evidence type="ECO:0000256" key="1">
    <source>
        <dbReference type="SAM" id="SignalP"/>
    </source>
</evidence>
<dbReference type="InterPro" id="IPR029052">
    <property type="entry name" value="Metallo-depent_PP-like"/>
</dbReference>
<dbReference type="Pfam" id="PF00149">
    <property type="entry name" value="Metallophos"/>
    <property type="match status" value="1"/>
</dbReference>
<proteinExistence type="predicted"/>
<dbReference type="GO" id="GO:0047734">
    <property type="term" value="F:CDP-glycerol diphosphatase activity"/>
    <property type="evidence" value="ECO:0007669"/>
    <property type="project" value="TreeGrafter"/>
</dbReference>
<dbReference type="GO" id="GO:0030145">
    <property type="term" value="F:manganese ion binding"/>
    <property type="evidence" value="ECO:0007669"/>
    <property type="project" value="TreeGrafter"/>
</dbReference>
<dbReference type="PANTHER" id="PTHR16509">
    <property type="match status" value="1"/>
</dbReference>
<dbReference type="SUPFAM" id="SSF56300">
    <property type="entry name" value="Metallo-dependent phosphatases"/>
    <property type="match status" value="1"/>
</dbReference>
<organism evidence="3 4">
    <name type="scientific">Prymnesium parvum</name>
    <name type="common">Toxic golden alga</name>
    <dbReference type="NCBI Taxonomy" id="97485"/>
    <lineage>
        <taxon>Eukaryota</taxon>
        <taxon>Haptista</taxon>
        <taxon>Haptophyta</taxon>
        <taxon>Prymnesiophyceae</taxon>
        <taxon>Prymnesiales</taxon>
        <taxon>Prymnesiaceae</taxon>
        <taxon>Prymnesium</taxon>
    </lineage>
</organism>
<gene>
    <name evidence="3" type="ORF">AB1Y20_011635</name>
</gene>
<comment type="caution">
    <text evidence="3">The sequence shown here is derived from an EMBL/GenBank/DDBJ whole genome shotgun (WGS) entry which is preliminary data.</text>
</comment>
<feature type="signal peptide" evidence="1">
    <location>
        <begin position="1"/>
        <end position="20"/>
    </location>
</feature>
<dbReference type="Gene3D" id="3.60.21.10">
    <property type="match status" value="1"/>
</dbReference>